<feature type="domain" description="WCCH motif" evidence="11">
    <location>
        <begin position="79"/>
        <end position="102"/>
    </location>
</feature>
<dbReference type="InterPro" id="IPR002511">
    <property type="entry name" value="Gemini_V2"/>
</dbReference>
<gene>
    <name evidence="12" type="primary">AV2</name>
</gene>
<comment type="similarity">
    <text evidence="3 10">Belongs to the geminiviridae protein AV2/V2 family.</text>
</comment>
<sequence>MWDPIVNDLPETVHGFRSMLAIKYLQAVENTYSPDTLGYDLVRDLISVLRARNYVEATRRYHNFHARIKGATTFELRKPICQPCHCPHCGRHKRQSLGQQAHEQEAQMVSNLQKPRCA</sequence>
<protein>
    <recommendedName>
        <fullName evidence="10">Protein V2</fullName>
    </recommendedName>
</protein>
<name>A0A0K0PAR3_9GEMI</name>
<evidence type="ECO:0000259" key="11">
    <source>
        <dbReference type="Pfam" id="PF03716"/>
    </source>
</evidence>
<comment type="subunit">
    <text evidence="4 10">Interacts with host SGS3.</text>
</comment>
<comment type="function">
    <text evidence="1 10">Through its interaction with host SGS3, acts as a suppressor of RNA-mediated gene silencing, also known as post-transcriptional gene silencing (PTGS), a mechanism of plant viral defense that limits the accumulation of viral RNAs.</text>
</comment>
<evidence type="ECO:0000313" key="12">
    <source>
        <dbReference type="EMBL" id="AKQ21211.1"/>
    </source>
</evidence>
<evidence type="ECO:0000256" key="2">
    <source>
        <dbReference type="ARBA" id="ARBA00004407"/>
    </source>
</evidence>
<organism evidence="12">
    <name type="scientific">Clerodendron yellow mosaic virus</name>
    <dbReference type="NCBI Taxonomy" id="326811"/>
    <lineage>
        <taxon>Viruses</taxon>
        <taxon>Monodnaviria</taxon>
        <taxon>Shotokuvirae</taxon>
        <taxon>Cressdnaviricota</taxon>
        <taxon>Repensiviricetes</taxon>
        <taxon>Geplafuvirales</taxon>
        <taxon>Geminiviridae</taxon>
        <taxon>Begomovirus</taxon>
        <taxon>Begomovirus clerodendronflavi</taxon>
    </lineage>
</organism>
<keyword evidence="12" id="KW-0946">Virion</keyword>
<evidence type="ECO:0000256" key="8">
    <source>
        <dbReference type="ARBA" id="ARBA00023200"/>
    </source>
</evidence>
<dbReference type="Pfam" id="PF03716">
    <property type="entry name" value="WCCH"/>
    <property type="match status" value="1"/>
</dbReference>
<dbReference type="GO" id="GO:0019028">
    <property type="term" value="C:viral capsid"/>
    <property type="evidence" value="ECO:0007669"/>
    <property type="project" value="UniProtKB-KW"/>
</dbReference>
<proteinExistence type="inferred from homology"/>
<dbReference type="GO" id="GO:0060967">
    <property type="term" value="P:negative regulation of gene silencing by regulatory ncRNA"/>
    <property type="evidence" value="ECO:0007669"/>
    <property type="project" value="InterPro"/>
</dbReference>
<evidence type="ECO:0000256" key="9">
    <source>
        <dbReference type="ARBA" id="ARBA00023280"/>
    </source>
</evidence>
<keyword evidence="12" id="KW-0167">Capsid protein</keyword>
<keyword evidence="8 10" id="KW-1035">Host cytoplasm</keyword>
<keyword evidence="5 10" id="KW-0941">Suppressor of RNA silencing</keyword>
<accession>A0A0K0PAR3</accession>
<keyword evidence="6 10" id="KW-0945">Host-virus interaction</keyword>
<keyword evidence="7" id="KW-1090">Inhibition of host innate immune response by virus</keyword>
<evidence type="ECO:0000256" key="1">
    <source>
        <dbReference type="ARBA" id="ARBA00003603"/>
    </source>
</evidence>
<evidence type="ECO:0000256" key="7">
    <source>
        <dbReference type="ARBA" id="ARBA00022632"/>
    </source>
</evidence>
<evidence type="ECO:0000256" key="3">
    <source>
        <dbReference type="ARBA" id="ARBA00009397"/>
    </source>
</evidence>
<dbReference type="GO" id="GO:0052170">
    <property type="term" value="P:symbiont-mediated suppression of host innate immune response"/>
    <property type="evidence" value="ECO:0007669"/>
    <property type="project" value="UniProtKB-KW"/>
</dbReference>
<evidence type="ECO:0000256" key="6">
    <source>
        <dbReference type="ARBA" id="ARBA00022581"/>
    </source>
</evidence>
<keyword evidence="9" id="KW-0899">Viral immunoevasion</keyword>
<evidence type="ECO:0000256" key="4">
    <source>
        <dbReference type="ARBA" id="ARBA00011105"/>
    </source>
</evidence>
<dbReference type="Pfam" id="PF01524">
    <property type="entry name" value="Gemini_V2"/>
    <property type="match status" value="1"/>
</dbReference>
<dbReference type="EMBL" id="KR869857">
    <property type="protein sequence ID" value="AKQ21211.1"/>
    <property type="molecule type" value="Genomic_DNA"/>
</dbReference>
<evidence type="ECO:0000256" key="5">
    <source>
        <dbReference type="ARBA" id="ARBA00022463"/>
    </source>
</evidence>
<evidence type="ECO:0000256" key="10">
    <source>
        <dbReference type="RuleBase" id="RU364051"/>
    </source>
</evidence>
<dbReference type="InterPro" id="IPR005159">
    <property type="entry name" value="WCCH"/>
</dbReference>
<dbReference type="GO" id="GO:0044220">
    <property type="term" value="C:host cell perinuclear region of cytoplasm"/>
    <property type="evidence" value="ECO:0007669"/>
    <property type="project" value="UniProtKB-SubCell"/>
</dbReference>
<comment type="subcellular location">
    <subcellularLocation>
        <location evidence="2 10">Host cytoplasm</location>
        <location evidence="2 10">Host perinuclear region</location>
    </subcellularLocation>
</comment>
<reference evidence="12" key="1">
    <citation type="submission" date="2015-05" db="EMBL/GenBank/DDBJ databases">
        <title>Molecular characterization of Clerodendron yellow mosaic virus causing yellow mosaic disease in Duranta erecta in India.</title>
        <authorList>
            <person name="Jaidi M."/>
            <person name="Srivastava A."/>
            <person name="Kumar S."/>
            <person name="Raj S.K."/>
        </authorList>
    </citation>
    <scope>NUCLEOTIDE SEQUENCE</scope>
    <source>
        <strain evidence="12">MJGD1</strain>
    </source>
</reference>